<feature type="region of interest" description="Disordered" evidence="1">
    <location>
        <begin position="492"/>
        <end position="527"/>
    </location>
</feature>
<feature type="compositionally biased region" description="Polar residues" evidence="1">
    <location>
        <begin position="19"/>
        <end position="32"/>
    </location>
</feature>
<feature type="region of interest" description="Disordered" evidence="1">
    <location>
        <begin position="209"/>
        <end position="284"/>
    </location>
</feature>
<reference evidence="2 3" key="1">
    <citation type="submission" date="2015-09" db="EMBL/GenBank/DDBJ databases">
        <title>Draft genome of a European isolate of the apple canker pathogen Neonectria ditissima.</title>
        <authorList>
            <person name="Gomez-Cortecero A."/>
            <person name="Harrison R.J."/>
            <person name="Armitage A.D."/>
        </authorList>
    </citation>
    <scope>NUCLEOTIDE SEQUENCE [LARGE SCALE GENOMIC DNA]</scope>
    <source>
        <strain evidence="2 3">R09/05</strain>
    </source>
</reference>
<gene>
    <name evidence="2" type="ORF">AK830_g10922</name>
</gene>
<evidence type="ECO:0000256" key="1">
    <source>
        <dbReference type="SAM" id="MobiDB-lite"/>
    </source>
</evidence>
<name>A0A0P7B524_9HYPO</name>
<feature type="region of interest" description="Disordered" evidence="1">
    <location>
        <begin position="80"/>
        <end position="109"/>
    </location>
</feature>
<feature type="region of interest" description="Disordered" evidence="1">
    <location>
        <begin position="1"/>
        <end position="58"/>
    </location>
</feature>
<feature type="compositionally biased region" description="Polar residues" evidence="1">
    <location>
        <begin position="46"/>
        <end position="58"/>
    </location>
</feature>
<dbReference type="STRING" id="78410.A0A0P7B524"/>
<evidence type="ECO:0000313" key="3">
    <source>
        <dbReference type="Proteomes" id="UP000050424"/>
    </source>
</evidence>
<proteinExistence type="predicted"/>
<dbReference type="AlphaFoldDB" id="A0A0P7B524"/>
<protein>
    <submittedName>
        <fullName evidence="2">Uncharacterized protein</fullName>
    </submittedName>
</protein>
<accession>A0A0P7B524</accession>
<evidence type="ECO:0000313" key="2">
    <source>
        <dbReference type="EMBL" id="KPM35637.1"/>
    </source>
</evidence>
<comment type="caution">
    <text evidence="2">The sequence shown here is derived from an EMBL/GenBank/DDBJ whole genome shotgun (WGS) entry which is preliminary data.</text>
</comment>
<dbReference type="Proteomes" id="UP000050424">
    <property type="component" value="Unassembled WGS sequence"/>
</dbReference>
<sequence>MIEQQYLAQGLAHPDDLSGTANLSDRGPTTVSAPPASAYPDLTPYGTVSSSPFSLPGQCDSNLLTPISAAGSPPLHQARKLISQYPPPPSTPGAQQPTPPGSSKMYHQQSQWSQFDMNGQPTQTSSPMAHQAPVAPEYMEATYLPEGRRTTPGPPEPYMGAFGVSDAPESQHMNQPYYMMGHPVDHHIMLREQQQQPMPMAVTGREMHTAPLLNDPHPSQFRPARRPSPEDQVPHGLTQEPRSSNGSPRRRPVSAASGRVKKRSAKPRGQVKNPGTGDPLEDHKNCFGIEVPPNLKSNCPEEERCIFESRWRHRHQKGQDMWESIQNDFNDRFHKCPGKETLQMKFKRGRGKYYDWIPRDVEILQQAWIANEKDRYQNILDRFIEMGGSRNMRLNPSDIEIKVVNDLKLEEGLYMESHGDANIRRRRKSTSVRKRTTMRGMDDALSDELSISSHNTHEDEVINQVHSRRGIKLEDDSVPGQNEMMDIQMWADQPGGMPQRHEPMSHQPGEQMIRLSPGAQYGRRRES</sequence>
<organism evidence="2 3">
    <name type="scientific">Neonectria ditissima</name>
    <dbReference type="NCBI Taxonomy" id="78410"/>
    <lineage>
        <taxon>Eukaryota</taxon>
        <taxon>Fungi</taxon>
        <taxon>Dikarya</taxon>
        <taxon>Ascomycota</taxon>
        <taxon>Pezizomycotina</taxon>
        <taxon>Sordariomycetes</taxon>
        <taxon>Hypocreomycetidae</taxon>
        <taxon>Hypocreales</taxon>
        <taxon>Nectriaceae</taxon>
        <taxon>Neonectria</taxon>
    </lineage>
</organism>
<dbReference type="OrthoDB" id="5421421at2759"/>
<keyword evidence="3" id="KW-1185">Reference proteome</keyword>
<dbReference type="EMBL" id="LKCW01000241">
    <property type="protein sequence ID" value="KPM35637.1"/>
    <property type="molecule type" value="Genomic_DNA"/>
</dbReference>